<dbReference type="PANTHER" id="PTHR11177:SF333">
    <property type="entry name" value="CHITINASE"/>
    <property type="match status" value="1"/>
</dbReference>
<dbReference type="PROSITE" id="PS01095">
    <property type="entry name" value="GH18_1"/>
    <property type="match status" value="1"/>
</dbReference>
<evidence type="ECO:0000256" key="2">
    <source>
        <dbReference type="ARBA" id="ARBA00008682"/>
    </source>
</evidence>
<dbReference type="PROSITE" id="PS51910">
    <property type="entry name" value="GH18_2"/>
    <property type="match status" value="1"/>
</dbReference>
<dbReference type="SMART" id="SM00636">
    <property type="entry name" value="Glyco_18"/>
    <property type="match status" value="1"/>
</dbReference>
<dbReference type="Gene3D" id="3.10.50.10">
    <property type="match status" value="1"/>
</dbReference>
<feature type="signal peptide" evidence="10">
    <location>
        <begin position="1"/>
        <end position="27"/>
    </location>
</feature>
<comment type="similarity">
    <text evidence="2">Belongs to the glycosyl hydrolase 18 family. Chitinase class V subfamily.</text>
</comment>
<keyword evidence="8" id="KW-0624">Polysaccharide degradation</keyword>
<dbReference type="Pfam" id="PF00704">
    <property type="entry name" value="Glyco_hydro_18"/>
    <property type="match status" value="1"/>
</dbReference>
<reference evidence="12 13" key="1">
    <citation type="submission" date="2019-04" db="EMBL/GenBank/DDBJ databases">
        <title>Friends and foes A comparative genomics studyof 23 Aspergillus species from section Flavi.</title>
        <authorList>
            <consortium name="DOE Joint Genome Institute"/>
            <person name="Kjaerbolling I."/>
            <person name="Vesth T."/>
            <person name="Frisvad J.C."/>
            <person name="Nybo J.L."/>
            <person name="Theobald S."/>
            <person name="Kildgaard S."/>
            <person name="Isbrandt T."/>
            <person name="Kuo A."/>
            <person name="Sato A."/>
            <person name="Lyhne E.K."/>
            <person name="Kogle M.E."/>
            <person name="Wiebenga A."/>
            <person name="Kun R.S."/>
            <person name="Lubbers R.J."/>
            <person name="Makela M.R."/>
            <person name="Barry K."/>
            <person name="Chovatia M."/>
            <person name="Clum A."/>
            <person name="Daum C."/>
            <person name="Haridas S."/>
            <person name="He G."/>
            <person name="LaButti K."/>
            <person name="Lipzen A."/>
            <person name="Mondo S."/>
            <person name="Riley R."/>
            <person name="Salamov A."/>
            <person name="Simmons B.A."/>
            <person name="Magnuson J.K."/>
            <person name="Henrissat B."/>
            <person name="Mortensen U.H."/>
            <person name="Larsen T.O."/>
            <person name="Devries R.P."/>
            <person name="Grigoriev I.V."/>
            <person name="Machida M."/>
            <person name="Baker S.E."/>
            <person name="Andersen M.R."/>
        </authorList>
    </citation>
    <scope>NUCLEOTIDE SEQUENCE [LARGE SCALE GENOMIC DNA]</scope>
    <source>
        <strain evidence="12 13">IBT 29228</strain>
    </source>
</reference>
<protein>
    <recommendedName>
        <fullName evidence="3">chitinase</fullName>
        <ecNumber evidence="3">3.2.1.14</ecNumber>
    </recommendedName>
</protein>
<dbReference type="GO" id="GO:0006032">
    <property type="term" value="P:chitin catabolic process"/>
    <property type="evidence" value="ECO:0007669"/>
    <property type="project" value="UniProtKB-KW"/>
</dbReference>
<dbReference type="SUPFAM" id="SSF51445">
    <property type="entry name" value="(Trans)glycosidases"/>
    <property type="match status" value="1"/>
</dbReference>
<gene>
    <name evidence="12" type="ORF">BDV26DRAFT_281418</name>
</gene>
<evidence type="ECO:0000256" key="4">
    <source>
        <dbReference type="ARBA" id="ARBA00022801"/>
    </source>
</evidence>
<evidence type="ECO:0000256" key="9">
    <source>
        <dbReference type="RuleBase" id="RU000489"/>
    </source>
</evidence>
<evidence type="ECO:0000256" key="5">
    <source>
        <dbReference type="ARBA" id="ARBA00023024"/>
    </source>
</evidence>
<comment type="catalytic activity">
    <reaction evidence="1">
        <text>Random endo-hydrolysis of N-acetyl-beta-D-glucosaminide (1-&gt;4)-beta-linkages in chitin and chitodextrins.</text>
        <dbReference type="EC" id="3.2.1.14"/>
    </reaction>
</comment>
<dbReference type="Proteomes" id="UP000326198">
    <property type="component" value="Unassembled WGS sequence"/>
</dbReference>
<dbReference type="GO" id="GO:0008061">
    <property type="term" value="F:chitin binding"/>
    <property type="evidence" value="ECO:0007669"/>
    <property type="project" value="InterPro"/>
</dbReference>
<organism evidence="12 13">
    <name type="scientific">Aspergillus bertholletiae</name>
    <dbReference type="NCBI Taxonomy" id="1226010"/>
    <lineage>
        <taxon>Eukaryota</taxon>
        <taxon>Fungi</taxon>
        <taxon>Dikarya</taxon>
        <taxon>Ascomycota</taxon>
        <taxon>Pezizomycotina</taxon>
        <taxon>Eurotiomycetes</taxon>
        <taxon>Eurotiomycetidae</taxon>
        <taxon>Eurotiales</taxon>
        <taxon>Aspergillaceae</taxon>
        <taxon>Aspergillus</taxon>
        <taxon>Aspergillus subgen. Circumdati</taxon>
    </lineage>
</organism>
<feature type="chain" id="PRO_5024795909" description="chitinase" evidence="10">
    <location>
        <begin position="28"/>
        <end position="448"/>
    </location>
</feature>
<feature type="domain" description="GH18" evidence="11">
    <location>
        <begin position="89"/>
        <end position="430"/>
    </location>
</feature>
<evidence type="ECO:0000256" key="1">
    <source>
        <dbReference type="ARBA" id="ARBA00000822"/>
    </source>
</evidence>
<name>A0A5N7B8I7_9EURO</name>
<keyword evidence="10" id="KW-0732">Signal</keyword>
<accession>A0A5N7B8I7</accession>
<dbReference type="InterPro" id="IPR050314">
    <property type="entry name" value="Glycosyl_Hydrlase_18"/>
</dbReference>
<evidence type="ECO:0000259" key="11">
    <source>
        <dbReference type="PROSITE" id="PS51910"/>
    </source>
</evidence>
<keyword evidence="6" id="KW-0119">Carbohydrate metabolism</keyword>
<dbReference type="EC" id="3.2.1.14" evidence="3"/>
<dbReference type="InterPro" id="IPR001223">
    <property type="entry name" value="Glyco_hydro18_cat"/>
</dbReference>
<dbReference type="AlphaFoldDB" id="A0A5N7B8I7"/>
<proteinExistence type="inferred from homology"/>
<dbReference type="InterPro" id="IPR011583">
    <property type="entry name" value="Chitinase_II/V-like_cat"/>
</dbReference>
<evidence type="ECO:0000256" key="3">
    <source>
        <dbReference type="ARBA" id="ARBA00012729"/>
    </source>
</evidence>
<dbReference type="InterPro" id="IPR001579">
    <property type="entry name" value="Glyco_hydro_18_chit_AS"/>
</dbReference>
<keyword evidence="13" id="KW-1185">Reference proteome</keyword>
<dbReference type="InterPro" id="IPR017853">
    <property type="entry name" value="GH"/>
</dbReference>
<dbReference type="GO" id="GO:0008843">
    <property type="term" value="F:endochitinase activity"/>
    <property type="evidence" value="ECO:0007669"/>
    <property type="project" value="UniProtKB-EC"/>
</dbReference>
<dbReference type="InterPro" id="IPR029070">
    <property type="entry name" value="Chitinase_insertion_sf"/>
</dbReference>
<dbReference type="SUPFAM" id="SSF54556">
    <property type="entry name" value="Chitinase insertion domain"/>
    <property type="match status" value="1"/>
</dbReference>
<keyword evidence="4 9" id="KW-0378">Hydrolase</keyword>
<dbReference type="Gene3D" id="3.20.20.80">
    <property type="entry name" value="Glycosidases"/>
    <property type="match status" value="1"/>
</dbReference>
<keyword evidence="5" id="KW-0146">Chitin degradation</keyword>
<sequence length="448" mass="50326">MARRNNPLLLMCIIVMVGMAIFSNCSSNNPRAGDKPQPPRCDERHRCASGCCSREGVCRVGPEYCNAETCIDCSTRPRRQCDRGYSALKRLTGYYELWNGGRSCNRFSGWNIPIGTYEHINIAFLTINPNTFELNPIYSKQARDLRAAPWWRRYSETAKVYITVSSLSAHDWGINNASCSLTSFLSTYDLDGVDINWEQPDGTTDDYENLLQLLKNIRYALSTTAGRYDLTMTLPVSLSDLHNYNLRKIVRHIDYFNLMPLDLHSQLAKVDTWKAATLGPAVNTTQVSDALDLLWRHFIDPSRVNFGTALYGSSLIPKDPACIQPGCPVASGAAPGFSSHRVGMLMNSEIQDLLQPGEHEAWHGTGSTWFDSDAGVNIGISEKQWIAYDDMETLRLKLSLASEWCFGGVTAWAITHDTRWADYAKILDCLLVDRSKPLIVDNCRDIRI</sequence>
<dbReference type="EMBL" id="ML736214">
    <property type="protein sequence ID" value="KAE8378050.1"/>
    <property type="molecule type" value="Genomic_DNA"/>
</dbReference>
<evidence type="ECO:0000256" key="7">
    <source>
        <dbReference type="ARBA" id="ARBA00023295"/>
    </source>
</evidence>
<evidence type="ECO:0000256" key="10">
    <source>
        <dbReference type="SAM" id="SignalP"/>
    </source>
</evidence>
<evidence type="ECO:0000256" key="6">
    <source>
        <dbReference type="ARBA" id="ARBA00023277"/>
    </source>
</evidence>
<dbReference type="OrthoDB" id="73875at2759"/>
<keyword evidence="7 9" id="KW-0326">Glycosidase</keyword>
<evidence type="ECO:0000313" key="12">
    <source>
        <dbReference type="EMBL" id="KAE8378050.1"/>
    </source>
</evidence>
<evidence type="ECO:0000256" key="8">
    <source>
        <dbReference type="ARBA" id="ARBA00023326"/>
    </source>
</evidence>
<dbReference type="PANTHER" id="PTHR11177">
    <property type="entry name" value="CHITINASE"/>
    <property type="match status" value="1"/>
</dbReference>
<evidence type="ECO:0000313" key="13">
    <source>
        <dbReference type="Proteomes" id="UP000326198"/>
    </source>
</evidence>
<dbReference type="GO" id="GO:0000272">
    <property type="term" value="P:polysaccharide catabolic process"/>
    <property type="evidence" value="ECO:0007669"/>
    <property type="project" value="UniProtKB-KW"/>
</dbReference>